<comment type="caution">
    <text evidence="3">The sequence shown here is derived from an EMBL/GenBank/DDBJ whole genome shotgun (WGS) entry which is preliminary data.</text>
</comment>
<evidence type="ECO:0000313" key="4">
    <source>
        <dbReference type="Proteomes" id="UP001642540"/>
    </source>
</evidence>
<protein>
    <recommendedName>
        <fullName evidence="2">arylamine N-acetyltransferase</fullName>
        <ecNumber evidence="2">2.3.1.5</ecNumber>
    </recommendedName>
</protein>
<dbReference type="EC" id="2.3.1.5" evidence="2"/>
<dbReference type="InterPro" id="IPR053710">
    <property type="entry name" value="Arylamine_NAT_domain_sf"/>
</dbReference>
<sequence length="498" mass="55533">MLSYEQAVNFLERDLGMPHTWRELLYNNPLEFLTLYMKRHAIRIPFQNIQMAAVDPDQRWFPSESDIVSNGLAAKGGCCIHLNYFTKLVFQSIGLNSFVVRGDHYQAPIAGTHCLVMVSLEGPKAHGVYMVEVGGAYPILEPIPMQRLPYRTLQAGGFPYEFREIAPGWIGKFHLGGGLMGGKFTDKGEVLRTSWDLKPRGFWEFDYPMLETFTKPCYSALLKNPMMYRFFTNKEFRKLFPELPENTNGETKEKVLITNRKALSKIGKVLAANAKGQNNATTAKAPVVAVNNAVNTKTQVSAKVTETNVANAKTTTAPANVIKPQSTIKGKNATTNGNPIQTSVKPIEKSSTVLVTSALNGKGQITTKTTIGSTTNGTPLSKGKIESEVATNGKATTAKIIADESEEDEYEVVTEEEEVESEEEDVLEDPKNFIFVWKRRIVVGDVNSRKVVKNYKSYEEMGADLKRYFPRIPKDAVDKAVEVFTEYDPIPTPYDMIL</sequence>
<keyword evidence="4" id="KW-1185">Reference proteome</keyword>
<reference evidence="3 4" key="1">
    <citation type="submission" date="2024-08" db="EMBL/GenBank/DDBJ databases">
        <authorList>
            <person name="Cucini C."/>
            <person name="Frati F."/>
        </authorList>
    </citation>
    <scope>NUCLEOTIDE SEQUENCE [LARGE SCALE GENOMIC DNA]</scope>
</reference>
<dbReference type="Pfam" id="PF00797">
    <property type="entry name" value="Acetyltransf_2"/>
    <property type="match status" value="1"/>
</dbReference>
<evidence type="ECO:0000256" key="1">
    <source>
        <dbReference type="ARBA" id="ARBA00006547"/>
    </source>
</evidence>
<dbReference type="InterPro" id="IPR038765">
    <property type="entry name" value="Papain-like_cys_pep_sf"/>
</dbReference>
<evidence type="ECO:0000313" key="3">
    <source>
        <dbReference type="EMBL" id="CAL8109671.1"/>
    </source>
</evidence>
<dbReference type="Proteomes" id="UP001642540">
    <property type="component" value="Unassembled WGS sequence"/>
</dbReference>
<gene>
    <name evidence="3" type="ORF">ODALV1_LOCUS13580</name>
</gene>
<dbReference type="InterPro" id="IPR001447">
    <property type="entry name" value="Arylamine_N-AcTrfase"/>
</dbReference>
<name>A0ABP1QNV1_9HEXA</name>
<dbReference type="Gene3D" id="3.30.2140.20">
    <property type="match status" value="1"/>
</dbReference>
<proteinExistence type="inferred from homology"/>
<dbReference type="SUPFAM" id="SSF54001">
    <property type="entry name" value="Cysteine proteinases"/>
    <property type="match status" value="1"/>
</dbReference>
<dbReference type="EMBL" id="CAXLJM020000041">
    <property type="protein sequence ID" value="CAL8109671.1"/>
    <property type="molecule type" value="Genomic_DNA"/>
</dbReference>
<accession>A0ABP1QNV1</accession>
<organism evidence="3 4">
    <name type="scientific">Orchesella dallaii</name>
    <dbReference type="NCBI Taxonomy" id="48710"/>
    <lineage>
        <taxon>Eukaryota</taxon>
        <taxon>Metazoa</taxon>
        <taxon>Ecdysozoa</taxon>
        <taxon>Arthropoda</taxon>
        <taxon>Hexapoda</taxon>
        <taxon>Collembola</taxon>
        <taxon>Entomobryomorpha</taxon>
        <taxon>Entomobryoidea</taxon>
        <taxon>Orchesellidae</taxon>
        <taxon>Orchesellinae</taxon>
        <taxon>Orchesella</taxon>
    </lineage>
</organism>
<evidence type="ECO:0000256" key="2">
    <source>
        <dbReference type="ARBA" id="ARBA00012701"/>
    </source>
</evidence>
<comment type="similarity">
    <text evidence="1">Belongs to the arylamine N-acetyltransferase family.</text>
</comment>